<accession>A0A0C9ZCH4</accession>
<reference evidence="1 2" key="1">
    <citation type="submission" date="2014-04" db="EMBL/GenBank/DDBJ databases">
        <authorList>
            <consortium name="DOE Joint Genome Institute"/>
            <person name="Kuo A."/>
            <person name="Kohler A."/>
            <person name="Costa M.D."/>
            <person name="Nagy L.G."/>
            <person name="Floudas D."/>
            <person name="Copeland A."/>
            <person name="Barry K.W."/>
            <person name="Cichocki N."/>
            <person name="Veneault-Fourrey C."/>
            <person name="LaButti K."/>
            <person name="Lindquist E.A."/>
            <person name="Lipzen A."/>
            <person name="Lundell T."/>
            <person name="Morin E."/>
            <person name="Murat C."/>
            <person name="Sun H."/>
            <person name="Tunlid A."/>
            <person name="Henrissat B."/>
            <person name="Grigoriev I.V."/>
            <person name="Hibbett D.S."/>
            <person name="Martin F."/>
            <person name="Nordberg H.P."/>
            <person name="Cantor M.N."/>
            <person name="Hua S.X."/>
        </authorList>
    </citation>
    <scope>NUCLEOTIDE SEQUENCE [LARGE SCALE GENOMIC DNA]</scope>
    <source>
        <strain evidence="1 2">441</strain>
    </source>
</reference>
<dbReference type="AlphaFoldDB" id="A0A0C9ZCH4"/>
<proteinExistence type="predicted"/>
<dbReference type="HOGENOM" id="CLU_2360520_0_0_1"/>
<evidence type="ECO:0000313" key="1">
    <source>
        <dbReference type="EMBL" id="KIK26956.1"/>
    </source>
</evidence>
<organism evidence="1 2">
    <name type="scientific">Pisolithus microcarpus 441</name>
    <dbReference type="NCBI Taxonomy" id="765257"/>
    <lineage>
        <taxon>Eukaryota</taxon>
        <taxon>Fungi</taxon>
        <taxon>Dikarya</taxon>
        <taxon>Basidiomycota</taxon>
        <taxon>Agaricomycotina</taxon>
        <taxon>Agaricomycetes</taxon>
        <taxon>Agaricomycetidae</taxon>
        <taxon>Boletales</taxon>
        <taxon>Sclerodermatineae</taxon>
        <taxon>Pisolithaceae</taxon>
        <taxon>Pisolithus</taxon>
    </lineage>
</organism>
<sequence length="96" mass="10690">MNTTPPGRRATGALWRRARSCASSSSGSHAQNFTPKQMGQVIKNSLPDIAHRTRSIGAKESNWYTNAQTGYQFVEAVVRLYAYFSSINLCLHYGCF</sequence>
<dbReference type="EMBL" id="KN833698">
    <property type="protein sequence ID" value="KIK26956.1"/>
    <property type="molecule type" value="Genomic_DNA"/>
</dbReference>
<keyword evidence="2" id="KW-1185">Reference proteome</keyword>
<protein>
    <submittedName>
        <fullName evidence="1">Uncharacterized protein</fullName>
    </submittedName>
</protein>
<name>A0A0C9ZCH4_9AGAM</name>
<reference evidence="2" key="2">
    <citation type="submission" date="2015-01" db="EMBL/GenBank/DDBJ databases">
        <title>Evolutionary Origins and Diversification of the Mycorrhizal Mutualists.</title>
        <authorList>
            <consortium name="DOE Joint Genome Institute"/>
            <consortium name="Mycorrhizal Genomics Consortium"/>
            <person name="Kohler A."/>
            <person name="Kuo A."/>
            <person name="Nagy L.G."/>
            <person name="Floudas D."/>
            <person name="Copeland A."/>
            <person name="Barry K.W."/>
            <person name="Cichocki N."/>
            <person name="Veneault-Fourrey C."/>
            <person name="LaButti K."/>
            <person name="Lindquist E.A."/>
            <person name="Lipzen A."/>
            <person name="Lundell T."/>
            <person name="Morin E."/>
            <person name="Murat C."/>
            <person name="Riley R."/>
            <person name="Ohm R."/>
            <person name="Sun H."/>
            <person name="Tunlid A."/>
            <person name="Henrissat B."/>
            <person name="Grigoriev I.V."/>
            <person name="Hibbett D.S."/>
            <person name="Martin F."/>
        </authorList>
    </citation>
    <scope>NUCLEOTIDE SEQUENCE [LARGE SCALE GENOMIC DNA]</scope>
    <source>
        <strain evidence="2">441</strain>
    </source>
</reference>
<dbReference type="Proteomes" id="UP000054018">
    <property type="component" value="Unassembled WGS sequence"/>
</dbReference>
<evidence type="ECO:0000313" key="2">
    <source>
        <dbReference type="Proteomes" id="UP000054018"/>
    </source>
</evidence>
<gene>
    <name evidence="1" type="ORF">PISMIDRAFT_675249</name>
</gene>